<feature type="region of interest" description="Disordered" evidence="1">
    <location>
        <begin position="49"/>
        <end position="70"/>
    </location>
</feature>
<reference evidence="2" key="1">
    <citation type="submission" date="2019-08" db="EMBL/GenBank/DDBJ databases">
        <authorList>
            <person name="Kucharzyk K."/>
            <person name="Murdoch R.W."/>
            <person name="Higgins S."/>
            <person name="Loffler F."/>
        </authorList>
    </citation>
    <scope>NUCLEOTIDE SEQUENCE</scope>
</reference>
<dbReference type="AlphaFoldDB" id="A0A645ET34"/>
<accession>A0A645ET34</accession>
<feature type="compositionally biased region" description="Basic and acidic residues" evidence="1">
    <location>
        <begin position="53"/>
        <end position="63"/>
    </location>
</feature>
<evidence type="ECO:0000256" key="1">
    <source>
        <dbReference type="SAM" id="MobiDB-lite"/>
    </source>
</evidence>
<comment type="caution">
    <text evidence="2">The sequence shown here is derived from an EMBL/GenBank/DDBJ whole genome shotgun (WGS) entry which is preliminary data.</text>
</comment>
<sequence>MIVPLSLGFLSAFGPQAGISRSGGELIIFGYFCVAGAFCRCMTYPGHSCPQRPSEELNDHRSQAQEADTA</sequence>
<organism evidence="2">
    <name type="scientific">bioreactor metagenome</name>
    <dbReference type="NCBI Taxonomy" id="1076179"/>
    <lineage>
        <taxon>unclassified sequences</taxon>
        <taxon>metagenomes</taxon>
        <taxon>ecological metagenomes</taxon>
    </lineage>
</organism>
<gene>
    <name evidence="2" type="ORF">SDC9_150896</name>
</gene>
<name>A0A645ET34_9ZZZZ</name>
<evidence type="ECO:0000313" key="2">
    <source>
        <dbReference type="EMBL" id="MPN03664.1"/>
    </source>
</evidence>
<protein>
    <submittedName>
        <fullName evidence="2">Uncharacterized protein</fullName>
    </submittedName>
</protein>
<proteinExistence type="predicted"/>
<dbReference type="EMBL" id="VSSQ01049594">
    <property type="protein sequence ID" value="MPN03664.1"/>
    <property type="molecule type" value="Genomic_DNA"/>
</dbReference>